<sequence length="149" mass="16172">MYRHAPRLLTRVIGGGVRRSATARAFSTDLPAAPSEDAAFVEAWRKVAPNIDPPKTPLAFMKPRPPTPPPSPPSSPSTSSSPTNPRSPTRRLTWSLSQQLQGKWVFCLGMLPPLLSSSQGSFLYMKGVKSPSTLLAVVLLSYMVTQLQT</sequence>
<name>A0A8D7A441_MUSAM</name>
<gene>
    <name evidence="2" type="ORF">GSMUA_127090.1</name>
</gene>
<dbReference type="AlphaFoldDB" id="A0A8D7A441"/>
<organism evidence="2">
    <name type="scientific">Musa acuminata subsp. malaccensis</name>
    <name type="common">Wild banana</name>
    <name type="synonym">Musa malaccensis</name>
    <dbReference type="NCBI Taxonomy" id="214687"/>
    <lineage>
        <taxon>Eukaryota</taxon>
        <taxon>Viridiplantae</taxon>
        <taxon>Streptophyta</taxon>
        <taxon>Embryophyta</taxon>
        <taxon>Tracheophyta</taxon>
        <taxon>Spermatophyta</taxon>
        <taxon>Magnoliopsida</taxon>
        <taxon>Liliopsida</taxon>
        <taxon>Zingiberales</taxon>
        <taxon>Musaceae</taxon>
        <taxon>Musa</taxon>
    </lineage>
</organism>
<proteinExistence type="predicted"/>
<feature type="compositionally biased region" description="Low complexity" evidence="1">
    <location>
        <begin position="76"/>
        <end position="91"/>
    </location>
</feature>
<dbReference type="EMBL" id="HG996469">
    <property type="protein sequence ID" value="CAG1842914.1"/>
    <property type="molecule type" value="Genomic_DNA"/>
</dbReference>
<feature type="region of interest" description="Disordered" evidence="1">
    <location>
        <begin position="52"/>
        <end position="93"/>
    </location>
</feature>
<evidence type="ECO:0000313" key="2">
    <source>
        <dbReference type="EMBL" id="CAG1842914.1"/>
    </source>
</evidence>
<evidence type="ECO:0000256" key="1">
    <source>
        <dbReference type="SAM" id="MobiDB-lite"/>
    </source>
</evidence>
<protein>
    <submittedName>
        <fullName evidence="2">(wild Malaysian banana) hypothetical protein</fullName>
    </submittedName>
</protein>
<accession>A0A8D7A441</accession>
<feature type="compositionally biased region" description="Pro residues" evidence="1">
    <location>
        <begin position="63"/>
        <end position="75"/>
    </location>
</feature>
<reference evidence="2" key="1">
    <citation type="submission" date="2021-03" db="EMBL/GenBank/DDBJ databases">
        <authorList>
            <consortium name="Genoscope - CEA"/>
            <person name="William W."/>
        </authorList>
    </citation>
    <scope>NUCLEOTIDE SEQUENCE</scope>
    <source>
        <strain evidence="2">Doubled-haploid Pahang</strain>
    </source>
</reference>